<dbReference type="SUPFAM" id="SSF55785">
    <property type="entry name" value="PYP-like sensor domain (PAS domain)"/>
    <property type="match status" value="2"/>
</dbReference>
<feature type="domain" description="Response regulatory" evidence="9">
    <location>
        <begin position="532"/>
        <end position="648"/>
    </location>
</feature>
<gene>
    <name evidence="12" type="ORF">HHX48_00030</name>
</gene>
<dbReference type="SUPFAM" id="SSF55874">
    <property type="entry name" value="ATPase domain of HSP90 chaperone/DNA topoisomerase II/histidine kinase"/>
    <property type="match status" value="1"/>
</dbReference>
<dbReference type="InterPro" id="IPR003594">
    <property type="entry name" value="HATPase_dom"/>
</dbReference>
<feature type="coiled-coil region" evidence="7">
    <location>
        <begin position="266"/>
        <end position="293"/>
    </location>
</feature>
<dbReference type="PANTHER" id="PTHR43047:SF72">
    <property type="entry name" value="OSMOSENSING HISTIDINE PROTEIN KINASE SLN1"/>
    <property type="match status" value="1"/>
</dbReference>
<feature type="domain" description="Histidine kinase" evidence="8">
    <location>
        <begin position="293"/>
        <end position="511"/>
    </location>
</feature>
<feature type="domain" description="PAS" evidence="10">
    <location>
        <begin position="148"/>
        <end position="220"/>
    </location>
</feature>
<dbReference type="PROSITE" id="PS50112">
    <property type="entry name" value="PAS"/>
    <property type="match status" value="1"/>
</dbReference>
<dbReference type="Pfam" id="PF00512">
    <property type="entry name" value="HisKA"/>
    <property type="match status" value="1"/>
</dbReference>
<dbReference type="NCBIfam" id="TIGR00229">
    <property type="entry name" value="sensory_box"/>
    <property type="match status" value="2"/>
</dbReference>
<comment type="caution">
    <text evidence="12">The sequence shown here is derived from an EMBL/GenBank/DDBJ whole genome shotgun (WGS) entry which is preliminary data.</text>
</comment>
<dbReference type="Pfam" id="PF08447">
    <property type="entry name" value="PAS_3"/>
    <property type="match status" value="1"/>
</dbReference>
<comment type="catalytic activity">
    <reaction evidence="1">
        <text>ATP + protein L-histidine = ADP + protein N-phospho-L-histidine.</text>
        <dbReference type="EC" id="2.7.13.3"/>
    </reaction>
</comment>
<evidence type="ECO:0000256" key="6">
    <source>
        <dbReference type="PROSITE-ProRule" id="PRU00169"/>
    </source>
</evidence>
<keyword evidence="13" id="KW-1185">Reference proteome</keyword>
<evidence type="ECO:0000259" key="9">
    <source>
        <dbReference type="PROSITE" id="PS50110"/>
    </source>
</evidence>
<keyword evidence="3 6" id="KW-0597">Phosphoprotein</keyword>
<sequence>MIPENIDFFENAACGLLICGTDGAIVRVNKTFYKWLGYSESEFTTKSNIDTLFTLGSRFYFHAQLTPLLQLEGAVSEFLLSLKGKNGERVPMLVNAAQQIDGHITYNSFAFFLARERHSYEQQLVTARESAENSSRELLETQKTLKENQYFLGLAMKSAKMGVWNYDLVSSRIHFSEELLVLMGLSKDCSYHKPQNFYELIHPDDLSQFDDAINTAIEKNSDYEVEFRLKHSSGSWLSMESRGNVIFNSERICTNILSIFIDISEHKNSQKELADANKQLAEADRKKDEFLATLGHELRNPLAPIRNVLKLIEHDSECRQNLNDYYSMLNRHMTQIEHIVDDLLEVTRISRGRLELKRTMVDICEVTRMAIESSSALIEAGNHTLDVTFPSSTVMIYGDPTRLNQIIVNLLSNAAKYTPKGGHIRLSVQSIGTSIEIRVKDSGIGIPPEKLRAIFNMFTQLEPASERGQGGLGIGLALVKQLVEMHEGHVEVYSPGINEGTEFTVTVPIAPSSEPIEQPASEEEGQSISPKRILIVDDNEDAADSLGLLLEFDGHIIKVAYSGKKAIEVTETFRPSVILSDIGLPDISGYEVAKILRRQEVSKGIYMAAISGWGSQKDKQRALEAGFDQHFTKPLNLPELKSALRKIPL</sequence>
<evidence type="ECO:0000256" key="5">
    <source>
        <dbReference type="ARBA" id="ARBA00022777"/>
    </source>
</evidence>
<proteinExistence type="predicted"/>
<dbReference type="Gene3D" id="3.30.565.10">
    <property type="entry name" value="Histidine kinase-like ATPase, C-terminal domain"/>
    <property type="match status" value="1"/>
</dbReference>
<evidence type="ECO:0000259" key="11">
    <source>
        <dbReference type="PROSITE" id="PS50113"/>
    </source>
</evidence>
<dbReference type="SUPFAM" id="SSF47384">
    <property type="entry name" value="Homodimeric domain of signal transducing histidine kinase"/>
    <property type="match status" value="1"/>
</dbReference>
<dbReference type="InterPro" id="IPR036890">
    <property type="entry name" value="HATPase_C_sf"/>
</dbReference>
<dbReference type="Pfam" id="PF13426">
    <property type="entry name" value="PAS_9"/>
    <property type="match status" value="1"/>
</dbReference>
<dbReference type="InterPro" id="IPR001610">
    <property type="entry name" value="PAC"/>
</dbReference>
<dbReference type="Gene3D" id="3.30.450.20">
    <property type="entry name" value="PAS domain"/>
    <property type="match status" value="2"/>
</dbReference>
<dbReference type="PROSITE" id="PS50113">
    <property type="entry name" value="PAC"/>
    <property type="match status" value="1"/>
</dbReference>
<evidence type="ECO:0000313" key="12">
    <source>
        <dbReference type="EMBL" id="MBD3584123.1"/>
    </source>
</evidence>
<dbReference type="SMART" id="SM00086">
    <property type="entry name" value="PAC"/>
    <property type="match status" value="1"/>
</dbReference>
<evidence type="ECO:0000256" key="2">
    <source>
        <dbReference type="ARBA" id="ARBA00012438"/>
    </source>
</evidence>
<dbReference type="InterPro" id="IPR004358">
    <property type="entry name" value="Sig_transdc_His_kin-like_C"/>
</dbReference>
<dbReference type="InterPro" id="IPR003661">
    <property type="entry name" value="HisK_dim/P_dom"/>
</dbReference>
<organism evidence="12 13">
    <name type="scientific">Salinimonas profundi</name>
    <dbReference type="NCBI Taxonomy" id="2729140"/>
    <lineage>
        <taxon>Bacteria</taxon>
        <taxon>Pseudomonadati</taxon>
        <taxon>Pseudomonadota</taxon>
        <taxon>Gammaproteobacteria</taxon>
        <taxon>Alteromonadales</taxon>
        <taxon>Alteromonadaceae</taxon>
        <taxon>Alteromonas/Salinimonas group</taxon>
        <taxon>Salinimonas</taxon>
    </lineage>
</organism>
<dbReference type="SMART" id="SM00091">
    <property type="entry name" value="PAS"/>
    <property type="match status" value="2"/>
</dbReference>
<dbReference type="InterPro" id="IPR011006">
    <property type="entry name" value="CheY-like_superfamily"/>
</dbReference>
<accession>A0ABR8LF12</accession>
<dbReference type="InterPro" id="IPR005467">
    <property type="entry name" value="His_kinase_dom"/>
</dbReference>
<evidence type="ECO:0000259" key="10">
    <source>
        <dbReference type="PROSITE" id="PS50112"/>
    </source>
</evidence>
<feature type="modified residue" description="4-aspartylphosphate" evidence="6">
    <location>
        <position position="581"/>
    </location>
</feature>
<evidence type="ECO:0000259" key="8">
    <source>
        <dbReference type="PROSITE" id="PS50109"/>
    </source>
</evidence>
<evidence type="ECO:0000313" key="13">
    <source>
        <dbReference type="Proteomes" id="UP000624419"/>
    </source>
</evidence>
<dbReference type="InterPro" id="IPR000700">
    <property type="entry name" value="PAS-assoc_C"/>
</dbReference>
<dbReference type="SMART" id="SM00448">
    <property type="entry name" value="REC"/>
    <property type="match status" value="1"/>
</dbReference>
<dbReference type="InterPro" id="IPR000014">
    <property type="entry name" value="PAS"/>
</dbReference>
<dbReference type="Pfam" id="PF02518">
    <property type="entry name" value="HATPase_c"/>
    <property type="match status" value="1"/>
</dbReference>
<dbReference type="PROSITE" id="PS50109">
    <property type="entry name" value="HIS_KIN"/>
    <property type="match status" value="1"/>
</dbReference>
<dbReference type="SUPFAM" id="SSF52172">
    <property type="entry name" value="CheY-like"/>
    <property type="match status" value="1"/>
</dbReference>
<dbReference type="Gene3D" id="1.10.287.130">
    <property type="match status" value="1"/>
</dbReference>
<dbReference type="CDD" id="cd00130">
    <property type="entry name" value="PAS"/>
    <property type="match status" value="1"/>
</dbReference>
<dbReference type="InterPro" id="IPR001789">
    <property type="entry name" value="Sig_transdc_resp-reg_receiver"/>
</dbReference>
<dbReference type="PANTHER" id="PTHR43047">
    <property type="entry name" value="TWO-COMPONENT HISTIDINE PROTEIN KINASE"/>
    <property type="match status" value="1"/>
</dbReference>
<evidence type="ECO:0000256" key="7">
    <source>
        <dbReference type="SAM" id="Coils"/>
    </source>
</evidence>
<keyword evidence="5" id="KW-0418">Kinase</keyword>
<dbReference type="InterPro" id="IPR013655">
    <property type="entry name" value="PAS_fold_3"/>
</dbReference>
<dbReference type="CDD" id="cd17580">
    <property type="entry name" value="REC_2_DhkD-like"/>
    <property type="match status" value="1"/>
</dbReference>
<evidence type="ECO:0000256" key="4">
    <source>
        <dbReference type="ARBA" id="ARBA00022679"/>
    </source>
</evidence>
<dbReference type="InterPro" id="IPR036097">
    <property type="entry name" value="HisK_dim/P_sf"/>
</dbReference>
<feature type="domain" description="PAC" evidence="11">
    <location>
        <begin position="223"/>
        <end position="275"/>
    </location>
</feature>
<dbReference type="EC" id="2.7.13.3" evidence="2"/>
<dbReference type="Gene3D" id="3.40.50.2300">
    <property type="match status" value="1"/>
</dbReference>
<dbReference type="PRINTS" id="PR00344">
    <property type="entry name" value="BCTRLSENSOR"/>
</dbReference>
<dbReference type="SMART" id="SM00388">
    <property type="entry name" value="HisKA"/>
    <property type="match status" value="1"/>
</dbReference>
<protein>
    <recommendedName>
        <fullName evidence="2">histidine kinase</fullName>
        <ecNumber evidence="2">2.7.13.3</ecNumber>
    </recommendedName>
</protein>
<dbReference type="SMART" id="SM00387">
    <property type="entry name" value="HATPase_c"/>
    <property type="match status" value="1"/>
</dbReference>
<dbReference type="EMBL" id="JABBXD010000001">
    <property type="protein sequence ID" value="MBD3584123.1"/>
    <property type="molecule type" value="Genomic_DNA"/>
</dbReference>
<dbReference type="InterPro" id="IPR035965">
    <property type="entry name" value="PAS-like_dom_sf"/>
</dbReference>
<name>A0ABR8LF12_9ALTE</name>
<dbReference type="Pfam" id="PF00072">
    <property type="entry name" value="Response_reg"/>
    <property type="match status" value="1"/>
</dbReference>
<dbReference type="CDD" id="cd00082">
    <property type="entry name" value="HisKA"/>
    <property type="match status" value="1"/>
</dbReference>
<dbReference type="RefSeq" id="WP_191021611.1">
    <property type="nucleotide sequence ID" value="NZ_JABBXD010000001.1"/>
</dbReference>
<evidence type="ECO:0000256" key="3">
    <source>
        <dbReference type="ARBA" id="ARBA00022553"/>
    </source>
</evidence>
<dbReference type="PROSITE" id="PS50110">
    <property type="entry name" value="RESPONSE_REGULATORY"/>
    <property type="match status" value="1"/>
</dbReference>
<keyword evidence="4" id="KW-0808">Transferase</keyword>
<evidence type="ECO:0000256" key="1">
    <source>
        <dbReference type="ARBA" id="ARBA00000085"/>
    </source>
</evidence>
<dbReference type="Proteomes" id="UP000624419">
    <property type="component" value="Unassembled WGS sequence"/>
</dbReference>
<keyword evidence="7" id="KW-0175">Coiled coil</keyword>
<reference evidence="12 13" key="1">
    <citation type="submission" date="2020-04" db="EMBL/GenBank/DDBJ databases">
        <title>Salinimonas sp. HHU 13199.</title>
        <authorList>
            <person name="Cui X."/>
            <person name="Zhang D."/>
        </authorList>
    </citation>
    <scope>NUCLEOTIDE SEQUENCE [LARGE SCALE GENOMIC DNA]</scope>
    <source>
        <strain evidence="12 13">HHU 13199</strain>
    </source>
</reference>